<protein>
    <submittedName>
        <fullName evidence="2">Cyanophycin synthetase incomplete domain containing protein</fullName>
    </submittedName>
</protein>
<organism evidence="2">
    <name type="scientific">Pandoravirus macleodensis</name>
    <dbReference type="NCBI Taxonomy" id="2107707"/>
    <lineage>
        <taxon>Viruses</taxon>
        <taxon>Pandoravirus</taxon>
    </lineage>
</organism>
<sequence length="471" mass="50345">MARSATAPSCDSAASVHGRPTVGVTIMVVAILVVLVTLVLLYARSLGPTAPSDLSAVPPSLCLDLTEDQWHGLAMADAISMANAARFPSVRMGRFDHLARAAARLGWGVRLRDASGNPLVPTNNDVGTAMRAGAILKLVPPRSMSAPRVPSVVCRGHAISWAPRPTSVLADDKGACARWLGGHGMPVPAAVTIALANIGALRRRATDALAARDIEAILGTRSDVLDLLEPPHANATQNWVVLKPLAGTCGRGITADLTGIHDVALALARSCRRTGISRWLVEQQLHGRSYRAIVARPPSGAPARLLYACERLPPLVVGDGAHTIDELLMADKNARTLWHPPAPVADVDWMRQHGVDPRRCVPPSGVVVRVRMPTNWAQGGTHWRIDPRTHIHKDNVDMLCRAARCLPGRPFLVALDVVGDMMVPWHQSGANGPRIHDVELNSGLEDIPGGCDWVPADKSRIFDAILQAYAA</sequence>
<gene>
    <name evidence="2" type="ORF">pmac_cds_369</name>
</gene>
<evidence type="ECO:0000256" key="1">
    <source>
        <dbReference type="SAM" id="Phobius"/>
    </source>
</evidence>
<dbReference type="KEGG" id="vg:36841512"/>
<name>A0A2U7UF32_9VIRU</name>
<dbReference type="GeneID" id="36841512"/>
<dbReference type="SUPFAM" id="SSF56059">
    <property type="entry name" value="Glutathione synthetase ATP-binding domain-like"/>
    <property type="match status" value="1"/>
</dbReference>
<accession>A0A2U7UF32</accession>
<reference evidence="2" key="1">
    <citation type="journal article" date="2018" name="Nat. Commun.">
        <title>Diversity and evolution of the emerging Pandoraviridae family.</title>
        <authorList>
            <person name="Legendre M."/>
            <person name="Fabre E."/>
            <person name="Poirot O."/>
            <person name="Jeudy S."/>
            <person name="Lartigue A."/>
            <person name="Alempic J.M."/>
            <person name="Beucher L."/>
            <person name="Philippe N."/>
            <person name="Bertaux L."/>
            <person name="Christo-Foroux E."/>
            <person name="Labadie K."/>
            <person name="Coute Y."/>
            <person name="Abergel C."/>
            <person name="Claverie J.M."/>
        </authorList>
    </citation>
    <scope>NUCLEOTIDE SEQUENCE [LARGE SCALE GENOMIC DNA]</scope>
    <source>
        <strain evidence="2">Macleodensis</strain>
    </source>
</reference>
<keyword evidence="1" id="KW-0812">Transmembrane</keyword>
<keyword evidence="1" id="KW-1133">Transmembrane helix</keyword>
<dbReference type="Proteomes" id="UP000249758">
    <property type="component" value="Segment"/>
</dbReference>
<keyword evidence="1" id="KW-0472">Membrane</keyword>
<proteinExistence type="predicted"/>
<dbReference type="EMBL" id="MG011691">
    <property type="protein sequence ID" value="AVK77057.1"/>
    <property type="molecule type" value="Genomic_DNA"/>
</dbReference>
<feature type="transmembrane region" description="Helical" evidence="1">
    <location>
        <begin position="21"/>
        <end position="43"/>
    </location>
</feature>
<evidence type="ECO:0000313" key="2">
    <source>
        <dbReference type="EMBL" id="AVK77057.1"/>
    </source>
</evidence>
<dbReference type="RefSeq" id="YP_009481053.1">
    <property type="nucleotide sequence ID" value="NC_037665.1"/>
</dbReference>